<keyword evidence="2" id="KW-0695">RNA-directed DNA polymerase</keyword>
<evidence type="ECO:0000259" key="1">
    <source>
        <dbReference type="PROSITE" id="PS50878"/>
    </source>
</evidence>
<evidence type="ECO:0000313" key="2">
    <source>
        <dbReference type="EMBL" id="RGV68051.1"/>
    </source>
</evidence>
<dbReference type="PROSITE" id="PS50878">
    <property type="entry name" value="RT_POL"/>
    <property type="match status" value="1"/>
</dbReference>
<dbReference type="CDD" id="cd01651">
    <property type="entry name" value="RT_G2_intron"/>
    <property type="match status" value="1"/>
</dbReference>
<dbReference type="InterPro" id="IPR003615">
    <property type="entry name" value="HNH_nuc"/>
</dbReference>
<dbReference type="RefSeq" id="WP_118019814.1">
    <property type="nucleotide sequence ID" value="NZ_QRZM01000033.1"/>
</dbReference>
<evidence type="ECO:0000313" key="3">
    <source>
        <dbReference type="Proteomes" id="UP000284543"/>
    </source>
</evidence>
<dbReference type="Pfam" id="PF00078">
    <property type="entry name" value="RVT_1"/>
    <property type="match status" value="1"/>
</dbReference>
<dbReference type="Gene3D" id="1.10.30.50">
    <property type="match status" value="1"/>
</dbReference>
<dbReference type="EC" id="2.7.7.49" evidence="2"/>
<dbReference type="CDD" id="cd00085">
    <property type="entry name" value="HNHc"/>
    <property type="match status" value="1"/>
</dbReference>
<dbReference type="PANTHER" id="PTHR34047:SF8">
    <property type="entry name" value="PROTEIN YKFC"/>
    <property type="match status" value="1"/>
</dbReference>
<dbReference type="SUPFAM" id="SSF56672">
    <property type="entry name" value="DNA/RNA polymerases"/>
    <property type="match status" value="1"/>
</dbReference>
<reference evidence="2 3" key="1">
    <citation type="submission" date="2018-08" db="EMBL/GenBank/DDBJ databases">
        <title>A genome reference for cultivated species of the human gut microbiota.</title>
        <authorList>
            <person name="Zou Y."/>
            <person name="Xue W."/>
            <person name="Luo G."/>
        </authorList>
    </citation>
    <scope>NUCLEOTIDE SEQUENCE [LARGE SCALE GENOMIC DNA]</scope>
    <source>
        <strain evidence="2 3">AF14-18</strain>
    </source>
</reference>
<dbReference type="GO" id="GO:0003964">
    <property type="term" value="F:RNA-directed DNA polymerase activity"/>
    <property type="evidence" value="ECO:0007669"/>
    <property type="project" value="UniProtKB-KW"/>
</dbReference>
<gene>
    <name evidence="2" type="primary">ltrA</name>
    <name evidence="2" type="ORF">DWW02_29490</name>
</gene>
<dbReference type="PANTHER" id="PTHR34047">
    <property type="entry name" value="NUCLEAR INTRON MATURASE 1, MITOCHONDRIAL-RELATED"/>
    <property type="match status" value="1"/>
</dbReference>
<dbReference type="AlphaFoldDB" id="A0A412YSL2"/>
<comment type="caution">
    <text evidence="2">The sequence shown here is derived from an EMBL/GenBank/DDBJ whole genome shotgun (WGS) entry which is preliminary data.</text>
</comment>
<feature type="domain" description="Reverse transcriptase" evidence="1">
    <location>
        <begin position="92"/>
        <end position="358"/>
    </location>
</feature>
<protein>
    <submittedName>
        <fullName evidence="2">Group II intron reverse transcriptase/maturase</fullName>
        <ecNumber evidence="2">2.7.7.49</ecNumber>
    </submittedName>
</protein>
<dbReference type="InterPro" id="IPR000477">
    <property type="entry name" value="RT_dom"/>
</dbReference>
<organism evidence="2 3">
    <name type="scientific">Enterocloster bolteae</name>
    <dbReference type="NCBI Taxonomy" id="208479"/>
    <lineage>
        <taxon>Bacteria</taxon>
        <taxon>Bacillati</taxon>
        <taxon>Bacillota</taxon>
        <taxon>Clostridia</taxon>
        <taxon>Lachnospirales</taxon>
        <taxon>Lachnospiraceae</taxon>
        <taxon>Enterocloster</taxon>
    </lineage>
</organism>
<proteinExistence type="predicted"/>
<accession>A0A412YSL2</accession>
<dbReference type="EMBL" id="QRZM01000033">
    <property type="protein sequence ID" value="RGV68051.1"/>
    <property type="molecule type" value="Genomic_DNA"/>
</dbReference>
<keyword evidence="2" id="KW-0548">Nucleotidyltransferase</keyword>
<keyword evidence="2" id="KW-0808">Transferase</keyword>
<dbReference type="InterPro" id="IPR043502">
    <property type="entry name" value="DNA/RNA_pol_sf"/>
</dbReference>
<sequence length="628" mass="72094">MPVLTSEQQEQKSKQRKIRNSEYYDMVSTFDGLYANSKKGKIFNHLMEIIESEENIKLAYRTIKTNTGSDTAGVDKRTINDLAKLSEEEYVRLIRKQFSCYHPRPVKRVEIPKPNGKTRPLGIPTIVDRVVQQCILQVMEPICEAKFSDNSYGFRPNRSAEHAIAQCMRLIQVQHMYHVVDLDIKGFFDNINHTKLIRQIWALGIRDKKLLCIIKEMLKASVILPNGDKIFPTKGTPQGGILSPLLANIVLNELDWWITSQWEEMPTKTDFTTRSNKQGTVIKSHAYRALRRSRLKEVHAVRYADDFKIFCPTHAEAVRAYKATEMWLKDRLGLDISPDKSKVVNLKRQYSDFLGFKLKVRKKGKKYVVRSHMCDKAYKKAHEKLTKEVKTLAHSPDDTAQFIQLQKYNSVVAGLHEYYCMATETTADFGKLAFSINKQLRNRLKGDVSRKGSLKNGFIKDKYGKSRQLRFLHERPIVPVGAVPQKNAQNKRKVINKYTAKGRELIHKNLTINTDAMLWLMRNPVKGRSIEYADNRISLFAAQYGKCAVTGLPMEVHDIHCHHKMPSSKGGTDAYENLILISKAVHVIIHATSEITIREYLNPLQLDDSKLAKLNKLRTMAEMPVIIL</sequence>
<dbReference type="Proteomes" id="UP000284543">
    <property type="component" value="Unassembled WGS sequence"/>
</dbReference>
<name>A0A412YSL2_9FIRM</name>
<dbReference type="InterPro" id="IPR051083">
    <property type="entry name" value="GrpII_Intron_Splice-Mob/Def"/>
</dbReference>
<dbReference type="NCBIfam" id="TIGR04416">
    <property type="entry name" value="group_II_RT_mat"/>
    <property type="match status" value="1"/>
</dbReference>
<dbReference type="InterPro" id="IPR030931">
    <property type="entry name" value="Group_II_RT_mat"/>
</dbReference>